<feature type="chain" id="PRO_5045926151" description="Secreted protein" evidence="1">
    <location>
        <begin position="25"/>
        <end position="91"/>
    </location>
</feature>
<evidence type="ECO:0008006" key="4">
    <source>
        <dbReference type="Google" id="ProtNLM"/>
    </source>
</evidence>
<keyword evidence="3" id="KW-1185">Reference proteome</keyword>
<organism evidence="2 3">
    <name type="scientific">Actinoallomurus acaciae</name>
    <dbReference type="NCBI Taxonomy" id="502577"/>
    <lineage>
        <taxon>Bacteria</taxon>
        <taxon>Bacillati</taxon>
        <taxon>Actinomycetota</taxon>
        <taxon>Actinomycetes</taxon>
        <taxon>Streptosporangiales</taxon>
        <taxon>Thermomonosporaceae</taxon>
        <taxon>Actinoallomurus</taxon>
    </lineage>
</organism>
<evidence type="ECO:0000313" key="2">
    <source>
        <dbReference type="EMBL" id="MFB9836493.1"/>
    </source>
</evidence>
<gene>
    <name evidence="2" type="ORF">ACFFNX_30400</name>
</gene>
<keyword evidence="1" id="KW-0732">Signal</keyword>
<accession>A0ABV5YPC1</accession>
<protein>
    <recommendedName>
        <fullName evidence="4">Secreted protein</fullName>
    </recommendedName>
</protein>
<name>A0ABV5YPC1_9ACTN</name>
<sequence>MRGKGDLVVLLTLGICLTAAPAYGATTAGLPGDTNHNGNGTYNHNAFSIRSPTRNSGLQAISNANAGGASSSRNALCRHVRFCRIHQVSFP</sequence>
<dbReference type="RefSeq" id="WP_378209306.1">
    <property type="nucleotide sequence ID" value="NZ_JBHLZP010000282.1"/>
</dbReference>
<reference evidence="2 3" key="1">
    <citation type="submission" date="2024-09" db="EMBL/GenBank/DDBJ databases">
        <authorList>
            <person name="Sun Q."/>
            <person name="Mori K."/>
        </authorList>
    </citation>
    <scope>NUCLEOTIDE SEQUENCE [LARGE SCALE GENOMIC DNA]</scope>
    <source>
        <strain evidence="2 3">TBRC 0563</strain>
    </source>
</reference>
<proteinExistence type="predicted"/>
<dbReference type="EMBL" id="JBHLZP010000282">
    <property type="protein sequence ID" value="MFB9836493.1"/>
    <property type="molecule type" value="Genomic_DNA"/>
</dbReference>
<feature type="signal peptide" evidence="1">
    <location>
        <begin position="1"/>
        <end position="24"/>
    </location>
</feature>
<evidence type="ECO:0000256" key="1">
    <source>
        <dbReference type="SAM" id="SignalP"/>
    </source>
</evidence>
<dbReference type="Proteomes" id="UP001589627">
    <property type="component" value="Unassembled WGS sequence"/>
</dbReference>
<comment type="caution">
    <text evidence="2">The sequence shown here is derived from an EMBL/GenBank/DDBJ whole genome shotgun (WGS) entry which is preliminary data.</text>
</comment>
<evidence type="ECO:0000313" key="3">
    <source>
        <dbReference type="Proteomes" id="UP001589627"/>
    </source>
</evidence>